<accession>A0AC61QI59</accession>
<comment type="caution">
    <text evidence="1">The sequence shown here is derived from an EMBL/GenBank/DDBJ whole genome shotgun (WGS) entry which is preliminary data.</text>
</comment>
<evidence type="ECO:0000313" key="2">
    <source>
        <dbReference type="Proteomes" id="UP000294588"/>
    </source>
</evidence>
<gene>
    <name evidence="1" type="ORF">E0946_05995</name>
</gene>
<name>A0AC61QI59_9BACT</name>
<organism evidence="1 2">
    <name type="scientific">Candidatus Syntrophosphaera thermopropionivorans</name>
    <dbReference type="NCBI Taxonomy" id="2593015"/>
    <lineage>
        <taxon>Bacteria</taxon>
        <taxon>Pseudomonadati</taxon>
        <taxon>Candidatus Cloacimonadota</taxon>
        <taxon>Candidatus Cloacimonadia</taxon>
        <taxon>Candidatus Cloacimonadales</taxon>
        <taxon>Candidatus Cloacimonadaceae</taxon>
        <taxon>Candidatus Syntrophosphaera</taxon>
    </lineage>
</organism>
<evidence type="ECO:0000313" key="1">
    <source>
        <dbReference type="EMBL" id="TDF72619.1"/>
    </source>
</evidence>
<dbReference type="EMBL" id="SMOG01000022">
    <property type="protein sequence ID" value="TDF72619.1"/>
    <property type="molecule type" value="Genomic_DNA"/>
</dbReference>
<sequence length="749" mass="86404">MKRYIPLLMILLILSGCMETNTLYNARKYYKSAQSRPLNANGRPTNQAVEEYTKAIKKCGIILSRPNPGKEADDALFIMACALYYKGNSAFQAKDQFEALINNFPDSPYWGEAHIYLAKVYREINQKEQANKILEEFILDPSQKKLHPRALLTLAEFEIEDKNYIKAQYWLEKLITNYPKSKEYREAFFTFGKNYFIQKDYAKSLREFEKIARDPRIPQSLKLEARYYIALNQFYLGDYEASWKTLQKLLKDENRPDKIAQARVLKARLLIAQGDTEQGIAEVADITKSYPRTQSSAEANYYLGEYYFYQAGDLTKAMTAYSKVRTEFPNSELATIAQKKASAIDFLKNKDKLDPEQKLQELIDYYMTAAEYYLNQFALPDSAILMYQKLIDTRDIITTRKDSLLNVISYQQSAIDSISVLIETLPAISEEDNLNLSFSQAEPTLGDSLIASDSLTIAENTNLSTDSDSLKIEEEIVNPAEQRKKLEQSLTTLQAELKNNQDRLAALDEILDRFEREIIPLALFSQACVYQKIPGGYEQMQALYNRMQEEYPANKYTRALENMLAEKPIRLIDPREEEQYLLLDKAFGYAETYPDSMLIVLNELVNSEYPEIKLKANFRLGWYYTFEARDTTAAKPYLAKVLEYDSDTEYTTITAKFFDGKNFQLNRFDQLLLSFTESDSLREEPSSESEVQDTTIVPEEESILSVPEKQEETETINMSNNPENNFFPQPESPGEQGKKNPFFIPNEKP</sequence>
<dbReference type="Proteomes" id="UP000294588">
    <property type="component" value="Unassembled WGS sequence"/>
</dbReference>
<reference evidence="1" key="1">
    <citation type="submission" date="2019-03" db="EMBL/GenBank/DDBJ databases">
        <title>Candidatus Syntrophosphaera thermopropionivorans: a novel player in syntrophic propionate oxidation during anaerobic digestion.</title>
        <authorList>
            <person name="Dyksma S."/>
        </authorList>
    </citation>
    <scope>NUCLEOTIDE SEQUENCE</scope>
    <source>
        <strain evidence="1">W5</strain>
    </source>
</reference>
<protein>
    <submittedName>
        <fullName evidence="1">Tetratricopeptide repeat protein</fullName>
    </submittedName>
</protein>
<keyword evidence="2" id="KW-1185">Reference proteome</keyword>
<proteinExistence type="predicted"/>